<name>A0ABW1EIR0_9BACT</name>
<comment type="caution">
    <text evidence="2">The sequence shown here is derived from an EMBL/GenBank/DDBJ whole genome shotgun (WGS) entry which is preliminary data.</text>
</comment>
<evidence type="ECO:0008006" key="4">
    <source>
        <dbReference type="Google" id="ProtNLM"/>
    </source>
</evidence>
<reference evidence="3" key="1">
    <citation type="journal article" date="2019" name="Int. J. Syst. Evol. Microbiol.">
        <title>The Global Catalogue of Microorganisms (GCM) 10K type strain sequencing project: providing services to taxonomists for standard genome sequencing and annotation.</title>
        <authorList>
            <consortium name="The Broad Institute Genomics Platform"/>
            <consortium name="The Broad Institute Genome Sequencing Center for Infectious Disease"/>
            <person name="Wu L."/>
            <person name="Ma J."/>
        </authorList>
    </citation>
    <scope>NUCLEOTIDE SEQUENCE [LARGE SCALE GENOMIC DNA]</scope>
    <source>
        <strain evidence="3">JCM 4087</strain>
    </source>
</reference>
<dbReference type="RefSeq" id="WP_263339944.1">
    <property type="nucleotide sequence ID" value="NZ_JAGSYH010000005.1"/>
</dbReference>
<evidence type="ECO:0000256" key="1">
    <source>
        <dbReference type="SAM" id="Phobius"/>
    </source>
</evidence>
<protein>
    <recommendedName>
        <fullName evidence="4">DUF2970 domain-containing protein</fullName>
    </recommendedName>
</protein>
<proteinExistence type="predicted"/>
<keyword evidence="1" id="KW-0472">Membrane</keyword>
<evidence type="ECO:0000313" key="3">
    <source>
        <dbReference type="Proteomes" id="UP001596091"/>
    </source>
</evidence>
<accession>A0ABW1EIR0</accession>
<sequence length="56" mass="6269">MGLLRAVARGFINFFGITQPTPKQEQQAVWFICGLLVLIVVMASTVFGVLMWGFQH</sequence>
<keyword evidence="3" id="KW-1185">Reference proteome</keyword>
<evidence type="ECO:0000313" key="2">
    <source>
        <dbReference type="EMBL" id="MFC5863687.1"/>
    </source>
</evidence>
<feature type="transmembrane region" description="Helical" evidence="1">
    <location>
        <begin position="28"/>
        <end position="54"/>
    </location>
</feature>
<gene>
    <name evidence="2" type="ORF">ACFPT7_15375</name>
</gene>
<keyword evidence="1" id="KW-1133">Transmembrane helix</keyword>
<keyword evidence="1" id="KW-0812">Transmembrane</keyword>
<organism evidence="2 3">
    <name type="scientific">Acidicapsa dinghuensis</name>
    <dbReference type="NCBI Taxonomy" id="2218256"/>
    <lineage>
        <taxon>Bacteria</taxon>
        <taxon>Pseudomonadati</taxon>
        <taxon>Acidobacteriota</taxon>
        <taxon>Terriglobia</taxon>
        <taxon>Terriglobales</taxon>
        <taxon>Acidobacteriaceae</taxon>
        <taxon>Acidicapsa</taxon>
    </lineage>
</organism>
<dbReference type="Proteomes" id="UP001596091">
    <property type="component" value="Unassembled WGS sequence"/>
</dbReference>
<dbReference type="EMBL" id="JBHSPH010000005">
    <property type="protein sequence ID" value="MFC5863687.1"/>
    <property type="molecule type" value="Genomic_DNA"/>
</dbReference>